<keyword evidence="11 27" id="KW-0472">Membrane</keyword>
<dbReference type="InterPro" id="IPR036259">
    <property type="entry name" value="MFS_trans_sf"/>
</dbReference>
<keyword evidence="10" id="KW-0770">Synapse</keyword>
<evidence type="ECO:0000256" key="1">
    <source>
        <dbReference type="ARBA" id="ARBA00004432"/>
    </source>
</evidence>
<evidence type="ECO:0000313" key="30">
    <source>
        <dbReference type="WBParaSite" id="TMUE_2000008802.1"/>
    </source>
</evidence>
<dbReference type="AlphaFoldDB" id="A0A5S6QPJ8"/>
<evidence type="ECO:0000256" key="22">
    <source>
        <dbReference type="ARBA" id="ARBA00069713"/>
    </source>
</evidence>
<evidence type="ECO:0000256" key="26">
    <source>
        <dbReference type="SAM" id="MobiDB-lite"/>
    </source>
</evidence>
<dbReference type="PROSITE" id="PS50850">
    <property type="entry name" value="MFS"/>
    <property type="match status" value="1"/>
</dbReference>
<dbReference type="FunFam" id="1.20.1250.20:FF:000003">
    <property type="entry name" value="Solute carrier family 17 member 3"/>
    <property type="match status" value="1"/>
</dbReference>
<feature type="transmembrane region" description="Helical" evidence="27">
    <location>
        <begin position="145"/>
        <end position="168"/>
    </location>
</feature>
<reference evidence="30" key="1">
    <citation type="submission" date="2019-12" db="UniProtKB">
        <authorList>
            <consortium name="WormBaseParasite"/>
        </authorList>
    </citation>
    <scope>IDENTIFICATION</scope>
</reference>
<comment type="catalytic activity">
    <reaction evidence="19">
        <text>L-glutamate(out) = L-glutamate(in)</text>
        <dbReference type="Rhea" id="RHEA:66336"/>
        <dbReference type="ChEBI" id="CHEBI:29985"/>
    </reaction>
    <physiologicalReaction direction="left-to-right" evidence="19">
        <dbReference type="Rhea" id="RHEA:66337"/>
    </physiologicalReaction>
</comment>
<dbReference type="WBParaSite" id="TMUE_2000008802.1">
    <property type="protein sequence ID" value="TMUE_2000008802.1"/>
    <property type="gene ID" value="WBGene00291855"/>
</dbReference>
<keyword evidence="14" id="KW-0968">Cytoplasmic vesicle</keyword>
<dbReference type="GO" id="GO:0016323">
    <property type="term" value="C:basolateral plasma membrane"/>
    <property type="evidence" value="ECO:0007669"/>
    <property type="project" value="UniProtKB-SubCell"/>
</dbReference>
<keyword evidence="8" id="KW-0769">Symport</keyword>
<keyword evidence="7 27" id="KW-0812">Transmembrane</keyword>
<dbReference type="GO" id="GO:0005765">
    <property type="term" value="C:lysosomal membrane"/>
    <property type="evidence" value="ECO:0007669"/>
    <property type="project" value="UniProtKB-SubCell"/>
</dbReference>
<evidence type="ECO:0000256" key="12">
    <source>
        <dbReference type="ARBA" id="ARBA00023180"/>
    </source>
</evidence>
<evidence type="ECO:0000256" key="5">
    <source>
        <dbReference type="ARBA" id="ARBA00022448"/>
    </source>
</evidence>
<evidence type="ECO:0000256" key="19">
    <source>
        <dbReference type="ARBA" id="ARBA00051447"/>
    </source>
</evidence>
<dbReference type="Gene3D" id="1.20.1250.20">
    <property type="entry name" value="MFS general substrate transporter like domains"/>
    <property type="match status" value="2"/>
</dbReference>
<dbReference type="InterPro" id="IPR050382">
    <property type="entry name" value="MFS_Na/Anion_cotransporter"/>
</dbReference>
<feature type="transmembrane region" description="Helical" evidence="27">
    <location>
        <begin position="373"/>
        <end position="393"/>
    </location>
</feature>
<comment type="catalytic activity">
    <reaction evidence="18">
        <text>N-acetyl-L-aspartyl-L-glutamate(out) = N-acetyl-L-aspartyl-L-glutamate(in)</text>
        <dbReference type="Rhea" id="RHEA:72599"/>
        <dbReference type="ChEBI" id="CHEBI:76931"/>
    </reaction>
    <physiologicalReaction direction="left-to-right" evidence="18">
        <dbReference type="Rhea" id="RHEA:72600"/>
    </physiologicalReaction>
</comment>
<evidence type="ECO:0000256" key="7">
    <source>
        <dbReference type="ARBA" id="ARBA00022692"/>
    </source>
</evidence>
<dbReference type="PANTHER" id="PTHR11662">
    <property type="entry name" value="SOLUTE CARRIER FAMILY 17"/>
    <property type="match status" value="1"/>
</dbReference>
<evidence type="ECO:0000256" key="27">
    <source>
        <dbReference type="SAM" id="Phobius"/>
    </source>
</evidence>
<evidence type="ECO:0000256" key="3">
    <source>
        <dbReference type="ARBA" id="ARBA00004638"/>
    </source>
</evidence>
<evidence type="ECO:0000256" key="20">
    <source>
        <dbReference type="ARBA" id="ARBA00051612"/>
    </source>
</evidence>
<evidence type="ECO:0000259" key="28">
    <source>
        <dbReference type="PROSITE" id="PS50850"/>
    </source>
</evidence>
<feature type="transmembrane region" description="Helical" evidence="27">
    <location>
        <begin position="34"/>
        <end position="60"/>
    </location>
</feature>
<feature type="region of interest" description="Disordered" evidence="26">
    <location>
        <begin position="470"/>
        <end position="493"/>
    </location>
</feature>
<comment type="function">
    <text evidence="21">Receptor for CM101, a polysaccharide produced by group B Streptococcus with antipathoangiogenic properties.</text>
</comment>
<keyword evidence="13" id="KW-0458">Lysosome</keyword>
<evidence type="ECO:0000256" key="14">
    <source>
        <dbReference type="ARBA" id="ARBA00023329"/>
    </source>
</evidence>
<evidence type="ECO:0000256" key="8">
    <source>
        <dbReference type="ARBA" id="ARBA00022847"/>
    </source>
</evidence>
<evidence type="ECO:0000256" key="25">
    <source>
        <dbReference type="ARBA" id="ARBA00081925"/>
    </source>
</evidence>
<dbReference type="GO" id="GO:0006820">
    <property type="term" value="P:monoatomic anion transport"/>
    <property type="evidence" value="ECO:0007669"/>
    <property type="project" value="TreeGrafter"/>
</dbReference>
<feature type="transmembrane region" description="Helical" evidence="27">
    <location>
        <begin position="442"/>
        <end position="460"/>
    </location>
</feature>
<evidence type="ECO:0000256" key="2">
    <source>
        <dbReference type="ARBA" id="ARBA00004554"/>
    </source>
</evidence>
<feature type="transmembrane region" description="Helical" evidence="27">
    <location>
        <begin position="405"/>
        <end position="430"/>
    </location>
</feature>
<comment type="catalytic activity">
    <reaction evidence="17">
        <text>N-acetylneuraminate(in) + H(+)(in) = N-acetylneuraminate(out) + H(+)(out)</text>
        <dbReference type="Rhea" id="RHEA:28987"/>
        <dbReference type="ChEBI" id="CHEBI:15378"/>
        <dbReference type="ChEBI" id="CHEBI:35418"/>
    </reaction>
    <physiologicalReaction direction="right-to-left" evidence="17">
        <dbReference type="Rhea" id="RHEA:28989"/>
    </physiologicalReaction>
</comment>
<evidence type="ECO:0000256" key="16">
    <source>
        <dbReference type="ARBA" id="ARBA00050554"/>
    </source>
</evidence>
<evidence type="ECO:0000256" key="17">
    <source>
        <dbReference type="ARBA" id="ARBA00050625"/>
    </source>
</evidence>
<feature type="transmembrane region" description="Helical" evidence="27">
    <location>
        <begin position="120"/>
        <end position="139"/>
    </location>
</feature>
<keyword evidence="5" id="KW-0813">Transport</keyword>
<evidence type="ECO:0000256" key="10">
    <source>
        <dbReference type="ARBA" id="ARBA00023018"/>
    </source>
</evidence>
<organism evidence="29 30">
    <name type="scientific">Trichuris muris</name>
    <name type="common">Mouse whipworm</name>
    <dbReference type="NCBI Taxonomy" id="70415"/>
    <lineage>
        <taxon>Eukaryota</taxon>
        <taxon>Metazoa</taxon>
        <taxon>Ecdysozoa</taxon>
        <taxon>Nematoda</taxon>
        <taxon>Enoplea</taxon>
        <taxon>Dorylaimia</taxon>
        <taxon>Trichinellida</taxon>
        <taxon>Trichuridae</taxon>
        <taxon>Trichuris</taxon>
    </lineage>
</organism>
<comment type="catalytic activity">
    <reaction evidence="20">
        <text>D-glucuronate(out) + H(+)(out) = D-glucuronate(in) + H(+)(in)</text>
        <dbReference type="Rhea" id="RHEA:72591"/>
        <dbReference type="ChEBI" id="CHEBI:15378"/>
        <dbReference type="ChEBI" id="CHEBI:58720"/>
    </reaction>
    <physiologicalReaction direction="left-to-right" evidence="20">
        <dbReference type="Rhea" id="RHEA:72592"/>
    </physiologicalReaction>
</comment>
<dbReference type="CDD" id="cd17318">
    <property type="entry name" value="MFS_SLC17"/>
    <property type="match status" value="1"/>
</dbReference>
<keyword evidence="9 27" id="KW-1133">Transmembrane helix</keyword>
<evidence type="ECO:0000256" key="15">
    <source>
        <dbReference type="ARBA" id="ARBA00050101"/>
    </source>
</evidence>
<evidence type="ECO:0000313" key="29">
    <source>
        <dbReference type="Proteomes" id="UP000046395"/>
    </source>
</evidence>
<dbReference type="InterPro" id="IPR005829">
    <property type="entry name" value="Sugar_transporter_CS"/>
</dbReference>
<evidence type="ECO:0000256" key="23">
    <source>
        <dbReference type="ARBA" id="ARBA00080244"/>
    </source>
</evidence>
<feature type="compositionally biased region" description="Basic and acidic residues" evidence="26">
    <location>
        <begin position="479"/>
        <end position="493"/>
    </location>
</feature>
<dbReference type="GO" id="GO:0046942">
    <property type="term" value="P:carboxylic acid transport"/>
    <property type="evidence" value="ECO:0007669"/>
    <property type="project" value="UniProtKB-ARBA"/>
</dbReference>
<feature type="transmembrane region" description="Helical" evidence="27">
    <location>
        <begin position="208"/>
        <end position="231"/>
    </location>
</feature>
<dbReference type="STRING" id="70415.A0A5S6QPJ8"/>
<comment type="catalytic activity">
    <reaction evidence="15">
        <text>2 nitrate(out) + H(+)(out) = 2 nitrate(in) + H(+)(in)</text>
        <dbReference type="Rhea" id="RHEA:71539"/>
        <dbReference type="ChEBI" id="CHEBI:15378"/>
        <dbReference type="ChEBI" id="CHEBI:17632"/>
    </reaction>
    <physiologicalReaction direction="left-to-right" evidence="15">
        <dbReference type="Rhea" id="RHEA:71540"/>
    </physiologicalReaction>
</comment>
<evidence type="ECO:0000256" key="11">
    <source>
        <dbReference type="ARBA" id="ARBA00023136"/>
    </source>
</evidence>
<evidence type="ECO:0000256" key="18">
    <source>
        <dbReference type="ARBA" id="ARBA00051403"/>
    </source>
</evidence>
<dbReference type="InterPro" id="IPR020846">
    <property type="entry name" value="MFS_dom"/>
</dbReference>
<keyword evidence="29" id="KW-1185">Reference proteome</keyword>
<protein>
    <recommendedName>
        <fullName evidence="22">Sialin</fullName>
    </recommendedName>
    <alternativeName>
        <fullName evidence="25">H(+)/nitrate cotransporter</fullName>
    </alternativeName>
    <alternativeName>
        <fullName evidence="23">H(+)/sialic acid cotransporter</fullName>
    </alternativeName>
    <alternativeName>
        <fullName evidence="24">Vesicular excitatory amino acid transporter</fullName>
    </alternativeName>
</protein>
<feature type="transmembrane region" description="Helical" evidence="27">
    <location>
        <begin position="269"/>
        <end position="293"/>
    </location>
</feature>
<dbReference type="Proteomes" id="UP000046395">
    <property type="component" value="Unassembled WGS sequence"/>
</dbReference>
<feature type="transmembrane region" description="Helical" evidence="27">
    <location>
        <begin position="345"/>
        <end position="367"/>
    </location>
</feature>
<evidence type="ECO:0000256" key="9">
    <source>
        <dbReference type="ARBA" id="ARBA00022989"/>
    </source>
</evidence>
<dbReference type="SUPFAM" id="SSF103473">
    <property type="entry name" value="MFS general substrate transporter"/>
    <property type="match status" value="1"/>
</dbReference>
<keyword evidence="12" id="KW-0325">Glycoprotein</keyword>
<feature type="domain" description="Major facilitator superfamily (MFS) profile" evidence="28">
    <location>
        <begin position="36"/>
        <end position="465"/>
    </location>
</feature>
<dbReference type="Pfam" id="PF07690">
    <property type="entry name" value="MFS_1"/>
    <property type="match status" value="1"/>
</dbReference>
<comment type="catalytic activity">
    <reaction evidence="16">
        <text>L-aspartate(out) = L-aspartate(in)</text>
        <dbReference type="Rhea" id="RHEA:66332"/>
        <dbReference type="ChEBI" id="CHEBI:29991"/>
    </reaction>
    <physiologicalReaction direction="left-to-right" evidence="16">
        <dbReference type="Rhea" id="RHEA:66333"/>
    </physiologicalReaction>
</comment>
<evidence type="ECO:0000256" key="6">
    <source>
        <dbReference type="ARBA" id="ARBA00022475"/>
    </source>
</evidence>
<dbReference type="FunFam" id="1.20.1250.20:FF:000067">
    <property type="entry name" value="sialin isoform X2"/>
    <property type="match status" value="1"/>
</dbReference>
<comment type="subcellular location">
    <subcellularLocation>
        <location evidence="2">Basolateral cell membrane</location>
        <topology evidence="2">Multi-pass membrane protein</topology>
    </subcellularLocation>
    <subcellularLocation>
        <location evidence="3">Cytoplasmic vesicle</location>
        <location evidence="3">Secretory vesicle membrane</location>
        <topology evidence="3">Multi-pass membrane protein</topology>
    </subcellularLocation>
    <subcellularLocation>
        <location evidence="1">Cytoplasmic vesicle</location>
        <location evidence="1">Secretory vesicle</location>
        <location evidence="1">Synaptic vesicle membrane</location>
    </subcellularLocation>
    <subcellularLocation>
        <location evidence="4">Lysosome membrane</location>
    </subcellularLocation>
</comment>
<proteinExistence type="predicted"/>
<evidence type="ECO:0000256" key="24">
    <source>
        <dbReference type="ARBA" id="ARBA00081195"/>
    </source>
</evidence>
<feature type="transmembrane region" description="Helical" evidence="27">
    <location>
        <begin position="313"/>
        <end position="333"/>
    </location>
</feature>
<sequence length="493" mass="54225">MSKDIKSSNSVGRDETGRLNPARSMASCRYARRYHLTLIAFIGFCILYAMRVNLSIAILYMTTNVTREDEHGERIGSRGGECSDWDSVTIGAVLGSFFYGYLLTQLPSGWLACRIGGKRLLGFGIGTCGALTLLTYSTARVSPYALIALRVLQGLCQGVAFPSMQALWSQWAPENERAKLSSLVYSGSYFGTVIAIPVSALIAEQSHWSVVFYVFGLLGLTWSLLWMLTIADSPAKDKRISQDELALIRANRTTECNRRKTPSVPWKRILLSVPVWAIVAAHFTENWGFYTMLTYLPAYMNDVLRFELQKTGFVAAIPYLTMGILLQISGMLAHCIQKRFRLRLVVLRKLMTSGGLLVQAAFVILTVNSSNSAVATAYVCVGVGFGGIAWSGFSTNQLDVANQFASVVMGISNTVATLPGMISPLLVGAIVKEKTVSEWGTVFYVAAGMFAVGALLYVFFAQATKQPWAEPEADDEHLQEELASPRRDNRRSQ</sequence>
<dbReference type="GO" id="GO:0030672">
    <property type="term" value="C:synaptic vesicle membrane"/>
    <property type="evidence" value="ECO:0007669"/>
    <property type="project" value="UniProtKB-SubCell"/>
</dbReference>
<dbReference type="GO" id="GO:0015293">
    <property type="term" value="F:symporter activity"/>
    <property type="evidence" value="ECO:0007669"/>
    <property type="project" value="UniProtKB-KW"/>
</dbReference>
<dbReference type="PANTHER" id="PTHR11662:SF399">
    <property type="entry name" value="FI19708P1-RELATED"/>
    <property type="match status" value="1"/>
</dbReference>
<keyword evidence="6" id="KW-1003">Cell membrane</keyword>
<name>A0A5S6QPJ8_TRIMR</name>
<feature type="transmembrane region" description="Helical" evidence="27">
    <location>
        <begin position="180"/>
        <end position="202"/>
    </location>
</feature>
<accession>A0A5S6QPJ8</accession>
<evidence type="ECO:0000256" key="21">
    <source>
        <dbReference type="ARBA" id="ARBA00056891"/>
    </source>
</evidence>
<feature type="transmembrane region" description="Helical" evidence="27">
    <location>
        <begin position="88"/>
        <end position="113"/>
    </location>
</feature>
<evidence type="ECO:0000256" key="13">
    <source>
        <dbReference type="ARBA" id="ARBA00023228"/>
    </source>
</evidence>
<evidence type="ECO:0000256" key="4">
    <source>
        <dbReference type="ARBA" id="ARBA00004656"/>
    </source>
</evidence>
<dbReference type="InterPro" id="IPR011701">
    <property type="entry name" value="MFS"/>
</dbReference>
<dbReference type="PROSITE" id="PS00217">
    <property type="entry name" value="SUGAR_TRANSPORT_2"/>
    <property type="match status" value="1"/>
</dbReference>